<keyword evidence="1" id="KW-0862">Zinc</keyword>
<dbReference type="InterPro" id="IPR021109">
    <property type="entry name" value="Peptidase_aspartic_dom_sf"/>
</dbReference>
<dbReference type="GO" id="GO:0003676">
    <property type="term" value="F:nucleic acid binding"/>
    <property type="evidence" value="ECO:0007669"/>
    <property type="project" value="InterPro"/>
</dbReference>
<dbReference type="CDD" id="cd00303">
    <property type="entry name" value="retropepsin_like"/>
    <property type="match status" value="1"/>
</dbReference>
<dbReference type="EMBL" id="BKCJ010005359">
    <property type="protein sequence ID" value="GEU66312.1"/>
    <property type="molecule type" value="Genomic_DNA"/>
</dbReference>
<evidence type="ECO:0000256" key="1">
    <source>
        <dbReference type="PROSITE-ProRule" id="PRU00047"/>
    </source>
</evidence>
<dbReference type="InterPro" id="IPR036875">
    <property type="entry name" value="Znf_CCHC_sf"/>
</dbReference>
<keyword evidence="1" id="KW-0863">Zinc-finger</keyword>
<dbReference type="Gene3D" id="4.10.60.10">
    <property type="entry name" value="Zinc finger, CCHC-type"/>
    <property type="match status" value="1"/>
</dbReference>
<dbReference type="InterPro" id="IPR001878">
    <property type="entry name" value="Znf_CCHC"/>
</dbReference>
<feature type="region of interest" description="Disordered" evidence="2">
    <location>
        <begin position="57"/>
        <end position="89"/>
    </location>
</feature>
<dbReference type="Pfam" id="PF00098">
    <property type="entry name" value="zf-CCHC"/>
    <property type="match status" value="1"/>
</dbReference>
<keyword evidence="1" id="KW-0479">Metal-binding</keyword>
<gene>
    <name evidence="4" type="ORF">Tci_038290</name>
</gene>
<evidence type="ECO:0000256" key="2">
    <source>
        <dbReference type="SAM" id="MobiDB-lite"/>
    </source>
</evidence>
<dbReference type="PANTHER" id="PTHR45835">
    <property type="entry name" value="YALI0A06105P"/>
    <property type="match status" value="1"/>
</dbReference>
<feature type="region of interest" description="Disordered" evidence="2">
    <location>
        <begin position="649"/>
        <end position="684"/>
    </location>
</feature>
<name>A0A6L2M178_TANCI</name>
<feature type="domain" description="CCHC-type" evidence="3">
    <location>
        <begin position="476"/>
        <end position="490"/>
    </location>
</feature>
<dbReference type="Gene3D" id="2.40.70.10">
    <property type="entry name" value="Acid Proteases"/>
    <property type="match status" value="1"/>
</dbReference>
<dbReference type="PROSITE" id="PS50158">
    <property type="entry name" value="ZF_CCHC"/>
    <property type="match status" value="1"/>
</dbReference>
<dbReference type="PANTHER" id="PTHR45835:SF104">
    <property type="entry name" value="PROTEIN NYNRIN-LIKE"/>
    <property type="match status" value="1"/>
</dbReference>
<reference evidence="4" key="1">
    <citation type="journal article" date="2019" name="Sci. Rep.">
        <title>Draft genome of Tanacetum cinerariifolium, the natural source of mosquito coil.</title>
        <authorList>
            <person name="Yamashiro T."/>
            <person name="Shiraishi A."/>
            <person name="Satake H."/>
            <person name="Nakayama K."/>
        </authorList>
    </citation>
    <scope>NUCLEOTIDE SEQUENCE</scope>
</reference>
<sequence>MVHYTCGLEAVIRTSWTNRNPCSRFYGCPTLIHIKWYQSQVDLYANEAMNHGTTATRIGKIDQDNNGNEHQNPGTRESGPCKSDKRQRRTKTIIETVLPPVQWRRPSRLEETENENPTNDALETQADEVQGEISFHAISGTILPQTLRLPERIQNKDVVVLVDGGSTHNFVDQELVNRLGLQVDPTVNFLVVVANQEKLACMGMKPAGLLQPLPIPERVWEDISMDFIEGLPMSNGFLVVMVVVDRLSNLQEVDEYLQDRDSLLKHLRKNLLNAQDHMKANANRHHHDLEFKEGEFVLVKLQPYRQVSVANRFFVKLGPRLKSSRFIQFGTTSGIRASGEYGLRLMRIEQYFLMTNYFFWKVIKNGNKVLKRTVRISKETYEPTLAEEKLDRRNEMKSRGTMLMALPNKDQLKFHSYQDAKLLMEAIEKSTSSTNEADTTSSGVSIAHTQDTTVNSTSVDNLNDDVICAFLSKVECFNCHKIGHFARECRAPKNQDNRGREFGRKTVPVETPTENALIAQDGIESFVNSSELLEKQENRIDKGYHAVPPPFIRNYMPSKCYLRLIDEHFKSVYVDVISNIAPSDVMIVKTIDVNHKGVFSIKEPKPIMKNIFSLPIIEDWHSDDESELEISPIVEVKIVKPSVEKIKSVKTARKTVKPEESPKKHKHHPRGNQSNRNNLKSQRLGSNFKMINKACYVCGSFEHLHGEARLKLKELMKLCTKPSDIVLDLEKTKTDQAKEIGDLKKRVKKLKRKRRSRTPRMNLFKIGTSRRRSLGEEDASKYGGI</sequence>
<dbReference type="SUPFAM" id="SSF57756">
    <property type="entry name" value="Retrovirus zinc finger-like domains"/>
    <property type="match status" value="1"/>
</dbReference>
<organism evidence="4">
    <name type="scientific">Tanacetum cinerariifolium</name>
    <name type="common">Dalmatian daisy</name>
    <name type="synonym">Chrysanthemum cinerariifolium</name>
    <dbReference type="NCBI Taxonomy" id="118510"/>
    <lineage>
        <taxon>Eukaryota</taxon>
        <taxon>Viridiplantae</taxon>
        <taxon>Streptophyta</taxon>
        <taxon>Embryophyta</taxon>
        <taxon>Tracheophyta</taxon>
        <taxon>Spermatophyta</taxon>
        <taxon>Magnoliopsida</taxon>
        <taxon>eudicotyledons</taxon>
        <taxon>Gunneridae</taxon>
        <taxon>Pentapetalae</taxon>
        <taxon>asterids</taxon>
        <taxon>campanulids</taxon>
        <taxon>Asterales</taxon>
        <taxon>Asteraceae</taxon>
        <taxon>Asteroideae</taxon>
        <taxon>Anthemideae</taxon>
        <taxon>Anthemidinae</taxon>
        <taxon>Tanacetum</taxon>
    </lineage>
</organism>
<feature type="compositionally biased region" description="Polar residues" evidence="2">
    <location>
        <begin position="64"/>
        <end position="75"/>
    </location>
</feature>
<comment type="caution">
    <text evidence="4">The sequence shown here is derived from an EMBL/GenBank/DDBJ whole genome shotgun (WGS) entry which is preliminary data.</text>
</comment>
<dbReference type="GO" id="GO:0008270">
    <property type="term" value="F:zinc ion binding"/>
    <property type="evidence" value="ECO:0007669"/>
    <property type="project" value="UniProtKB-KW"/>
</dbReference>
<dbReference type="SMART" id="SM00343">
    <property type="entry name" value="ZnF_C2HC"/>
    <property type="match status" value="1"/>
</dbReference>
<proteinExistence type="predicted"/>
<evidence type="ECO:0000313" key="4">
    <source>
        <dbReference type="EMBL" id="GEU66312.1"/>
    </source>
</evidence>
<feature type="compositionally biased region" description="Polar residues" evidence="2">
    <location>
        <begin position="671"/>
        <end position="684"/>
    </location>
</feature>
<dbReference type="AlphaFoldDB" id="A0A6L2M178"/>
<protein>
    <submittedName>
        <fullName evidence="4">Transposon Ty3-G Gag-Pol polyprotein</fullName>
    </submittedName>
</protein>
<evidence type="ECO:0000259" key="3">
    <source>
        <dbReference type="PROSITE" id="PS50158"/>
    </source>
</evidence>
<accession>A0A6L2M178</accession>